<dbReference type="RefSeq" id="WP_239741347.1">
    <property type="nucleotide sequence ID" value="NZ_JACSYB010000001.1"/>
</dbReference>
<dbReference type="Proteomes" id="UP001139238">
    <property type="component" value="Unassembled WGS sequence"/>
</dbReference>
<sequence length="112" mass="12715">MNEPINPAFFTEFDKYKSIVEKHGEDSDQAIKQFMKVFEISPEYIKQEAHAKAKELDLIPPTSGYSDDGEPLYSVADVANHFGVSESEVIAHLDKLEHGSDYIYHGNINRIQ</sequence>
<evidence type="ECO:0000313" key="2">
    <source>
        <dbReference type="Proteomes" id="UP001139238"/>
    </source>
</evidence>
<comment type="caution">
    <text evidence="1">The sequence shown here is derived from an EMBL/GenBank/DDBJ whole genome shotgun (WGS) entry which is preliminary data.</text>
</comment>
<accession>A0A9X1UPP4</accession>
<organism evidence="1 2">
    <name type="scientific">Moraxella tetraodonis</name>
    <dbReference type="NCBI Taxonomy" id="2767221"/>
    <lineage>
        <taxon>Bacteria</taxon>
        <taxon>Pseudomonadati</taxon>
        <taxon>Pseudomonadota</taxon>
        <taxon>Gammaproteobacteria</taxon>
        <taxon>Moraxellales</taxon>
        <taxon>Moraxellaceae</taxon>
        <taxon>Moraxella</taxon>
    </lineage>
</organism>
<keyword evidence="2" id="KW-1185">Reference proteome</keyword>
<dbReference type="AlphaFoldDB" id="A0A9X1UPP4"/>
<reference evidence="1" key="1">
    <citation type="submission" date="2021-08" db="EMBL/GenBank/DDBJ databases">
        <title>Complete genome sequence of Moraxella sp strain PS-22.</title>
        <authorList>
            <person name="Das S.K."/>
        </authorList>
    </citation>
    <scope>NUCLEOTIDE SEQUENCE</scope>
    <source>
        <strain evidence="1">PS-22</strain>
    </source>
</reference>
<dbReference type="EMBL" id="JACSYB010000001">
    <property type="protein sequence ID" value="MCG8146736.1"/>
    <property type="molecule type" value="Genomic_DNA"/>
</dbReference>
<protein>
    <submittedName>
        <fullName evidence="1">Uncharacterized protein</fullName>
    </submittedName>
</protein>
<evidence type="ECO:0000313" key="1">
    <source>
        <dbReference type="EMBL" id="MCG8146736.1"/>
    </source>
</evidence>
<gene>
    <name evidence="1" type="ORF">H9W84_01095</name>
</gene>
<proteinExistence type="predicted"/>
<name>A0A9X1UPP4_9GAMM</name>